<dbReference type="EMBL" id="JAUJYO010000002">
    <property type="protein sequence ID" value="KAK1323033.1"/>
    <property type="molecule type" value="Genomic_DNA"/>
</dbReference>
<feature type="compositionally biased region" description="Polar residues" evidence="1">
    <location>
        <begin position="68"/>
        <end position="82"/>
    </location>
</feature>
<comment type="caution">
    <text evidence="2">The sequence shown here is derived from an EMBL/GenBank/DDBJ whole genome shotgun (WGS) entry which is preliminary data.</text>
</comment>
<evidence type="ECO:0000313" key="3">
    <source>
        <dbReference type="Proteomes" id="UP001180020"/>
    </source>
</evidence>
<protein>
    <submittedName>
        <fullName evidence="2">Uncharacterized protein</fullName>
    </submittedName>
</protein>
<gene>
    <name evidence="2" type="ORF">QJS10_CPA02g00426</name>
</gene>
<dbReference type="AlphaFoldDB" id="A0AAV9FF32"/>
<organism evidence="2 3">
    <name type="scientific">Acorus calamus</name>
    <name type="common">Sweet flag</name>
    <dbReference type="NCBI Taxonomy" id="4465"/>
    <lineage>
        <taxon>Eukaryota</taxon>
        <taxon>Viridiplantae</taxon>
        <taxon>Streptophyta</taxon>
        <taxon>Embryophyta</taxon>
        <taxon>Tracheophyta</taxon>
        <taxon>Spermatophyta</taxon>
        <taxon>Magnoliopsida</taxon>
        <taxon>Liliopsida</taxon>
        <taxon>Acoraceae</taxon>
        <taxon>Acorus</taxon>
    </lineage>
</organism>
<sequence>MPMSNNITTNNSVDGIKVKKRTGRKAINVPPGVTRSVVQDAPLNSEGQMIGSMVKGKVKEFIKIFNPDTPSKSTHSVESLPQRSKRRDMDTFKADGQAGVEVDKADKENEDNNGRRIRVDQNLKQADDLHFDPISNVQNMNDSCQRGMRRRIRAPLHALN</sequence>
<dbReference type="Proteomes" id="UP001180020">
    <property type="component" value="Unassembled WGS sequence"/>
</dbReference>
<feature type="compositionally biased region" description="Basic and acidic residues" evidence="1">
    <location>
        <begin position="101"/>
        <end position="114"/>
    </location>
</feature>
<evidence type="ECO:0000313" key="2">
    <source>
        <dbReference type="EMBL" id="KAK1323033.1"/>
    </source>
</evidence>
<feature type="region of interest" description="Disordered" evidence="1">
    <location>
        <begin position="66"/>
        <end position="114"/>
    </location>
</feature>
<name>A0AAV9FF32_ACOCL</name>
<keyword evidence="3" id="KW-1185">Reference proteome</keyword>
<reference evidence="2" key="2">
    <citation type="submission" date="2023-06" db="EMBL/GenBank/DDBJ databases">
        <authorList>
            <person name="Ma L."/>
            <person name="Liu K.-W."/>
            <person name="Li Z."/>
            <person name="Hsiao Y.-Y."/>
            <person name="Qi Y."/>
            <person name="Fu T."/>
            <person name="Tang G."/>
            <person name="Zhang D."/>
            <person name="Sun W.-H."/>
            <person name="Liu D.-K."/>
            <person name="Li Y."/>
            <person name="Chen G.-Z."/>
            <person name="Liu X.-D."/>
            <person name="Liao X.-Y."/>
            <person name="Jiang Y.-T."/>
            <person name="Yu X."/>
            <person name="Hao Y."/>
            <person name="Huang J."/>
            <person name="Zhao X.-W."/>
            <person name="Ke S."/>
            <person name="Chen Y.-Y."/>
            <person name="Wu W.-L."/>
            <person name="Hsu J.-L."/>
            <person name="Lin Y.-F."/>
            <person name="Huang M.-D."/>
            <person name="Li C.-Y."/>
            <person name="Huang L."/>
            <person name="Wang Z.-W."/>
            <person name="Zhao X."/>
            <person name="Zhong W.-Y."/>
            <person name="Peng D.-H."/>
            <person name="Ahmad S."/>
            <person name="Lan S."/>
            <person name="Zhang J.-S."/>
            <person name="Tsai W.-C."/>
            <person name="Van De Peer Y."/>
            <person name="Liu Z.-J."/>
        </authorList>
    </citation>
    <scope>NUCLEOTIDE SEQUENCE</scope>
    <source>
        <strain evidence="2">CP</strain>
        <tissue evidence="2">Leaves</tissue>
    </source>
</reference>
<proteinExistence type="predicted"/>
<accession>A0AAV9FF32</accession>
<evidence type="ECO:0000256" key="1">
    <source>
        <dbReference type="SAM" id="MobiDB-lite"/>
    </source>
</evidence>
<reference evidence="2" key="1">
    <citation type="journal article" date="2023" name="Nat. Commun.">
        <title>Diploid and tetraploid genomes of Acorus and the evolution of monocots.</title>
        <authorList>
            <person name="Ma L."/>
            <person name="Liu K.W."/>
            <person name="Li Z."/>
            <person name="Hsiao Y.Y."/>
            <person name="Qi Y."/>
            <person name="Fu T."/>
            <person name="Tang G.D."/>
            <person name="Zhang D."/>
            <person name="Sun W.H."/>
            <person name="Liu D.K."/>
            <person name="Li Y."/>
            <person name="Chen G.Z."/>
            <person name="Liu X.D."/>
            <person name="Liao X.Y."/>
            <person name="Jiang Y.T."/>
            <person name="Yu X."/>
            <person name="Hao Y."/>
            <person name="Huang J."/>
            <person name="Zhao X.W."/>
            <person name="Ke S."/>
            <person name="Chen Y.Y."/>
            <person name="Wu W.L."/>
            <person name="Hsu J.L."/>
            <person name="Lin Y.F."/>
            <person name="Huang M.D."/>
            <person name="Li C.Y."/>
            <person name="Huang L."/>
            <person name="Wang Z.W."/>
            <person name="Zhao X."/>
            <person name="Zhong W.Y."/>
            <person name="Peng D.H."/>
            <person name="Ahmad S."/>
            <person name="Lan S."/>
            <person name="Zhang J.S."/>
            <person name="Tsai W.C."/>
            <person name="Van de Peer Y."/>
            <person name="Liu Z.J."/>
        </authorList>
    </citation>
    <scope>NUCLEOTIDE SEQUENCE</scope>
    <source>
        <strain evidence="2">CP</strain>
    </source>
</reference>